<protein>
    <submittedName>
        <fullName evidence="2">Uncharacterized protein</fullName>
    </submittedName>
</protein>
<feature type="region of interest" description="Disordered" evidence="1">
    <location>
        <begin position="155"/>
        <end position="189"/>
    </location>
</feature>
<feature type="compositionally biased region" description="Polar residues" evidence="1">
    <location>
        <begin position="1"/>
        <end position="10"/>
    </location>
</feature>
<dbReference type="AlphaFoldDB" id="A0A1Y2H4R5"/>
<dbReference type="EMBL" id="MCFL01000161">
    <property type="protein sequence ID" value="ORZ29558.1"/>
    <property type="molecule type" value="Genomic_DNA"/>
</dbReference>
<reference evidence="2 3" key="1">
    <citation type="submission" date="2016-07" db="EMBL/GenBank/DDBJ databases">
        <title>Pervasive Adenine N6-methylation of Active Genes in Fungi.</title>
        <authorList>
            <consortium name="DOE Joint Genome Institute"/>
            <person name="Mondo S.J."/>
            <person name="Dannebaum R.O."/>
            <person name="Kuo R.C."/>
            <person name="Labutti K."/>
            <person name="Haridas S."/>
            <person name="Kuo A."/>
            <person name="Salamov A."/>
            <person name="Ahrendt S.R."/>
            <person name="Lipzen A."/>
            <person name="Sullivan W."/>
            <person name="Andreopoulos W.B."/>
            <person name="Clum A."/>
            <person name="Lindquist E."/>
            <person name="Daum C."/>
            <person name="Ramamoorthy G.K."/>
            <person name="Gryganskyi A."/>
            <person name="Culley D."/>
            <person name="Magnuson J.K."/>
            <person name="James T.Y."/>
            <person name="O'Malley M.A."/>
            <person name="Stajich J.E."/>
            <person name="Spatafora J.W."/>
            <person name="Visel A."/>
            <person name="Grigoriev I.V."/>
        </authorList>
    </citation>
    <scope>NUCLEOTIDE SEQUENCE [LARGE SCALE GENOMIC DNA]</scope>
    <source>
        <strain evidence="2 3">PL171</strain>
    </source>
</reference>
<dbReference type="Proteomes" id="UP000193411">
    <property type="component" value="Unassembled WGS sequence"/>
</dbReference>
<feature type="compositionally biased region" description="Basic and acidic residues" evidence="1">
    <location>
        <begin position="155"/>
        <end position="170"/>
    </location>
</feature>
<evidence type="ECO:0000256" key="1">
    <source>
        <dbReference type="SAM" id="MobiDB-lite"/>
    </source>
</evidence>
<sequence>MQQIQRNQSHQSHHVHGNGPSILAMQTQVPPQLPRTHLSSPAILLTAPSHTCETQAQLDGAQEQGDNPDEVRNLAEDVAAIASLLCDLANTRHITVSLDCPNVILPFRGPHLLSSRQLILVTGYCLGVIADHGHVAISLHWPTGWSADTVMRMGEHQSPEHPETEARETTDGENNTGVNIGSFAGTQELDPENQHPIVCIRAARCCPTISSMCPRSPIYQHHLFRASACAAE</sequence>
<gene>
    <name evidence="2" type="ORF">BCR44DRAFT_1070443</name>
</gene>
<proteinExistence type="predicted"/>
<name>A0A1Y2H4R5_9FUNG</name>
<keyword evidence="3" id="KW-1185">Reference proteome</keyword>
<evidence type="ECO:0000313" key="2">
    <source>
        <dbReference type="EMBL" id="ORZ29558.1"/>
    </source>
</evidence>
<accession>A0A1Y2H4R5</accession>
<evidence type="ECO:0000313" key="3">
    <source>
        <dbReference type="Proteomes" id="UP000193411"/>
    </source>
</evidence>
<organism evidence="2 3">
    <name type="scientific">Catenaria anguillulae PL171</name>
    <dbReference type="NCBI Taxonomy" id="765915"/>
    <lineage>
        <taxon>Eukaryota</taxon>
        <taxon>Fungi</taxon>
        <taxon>Fungi incertae sedis</taxon>
        <taxon>Blastocladiomycota</taxon>
        <taxon>Blastocladiomycetes</taxon>
        <taxon>Blastocladiales</taxon>
        <taxon>Catenariaceae</taxon>
        <taxon>Catenaria</taxon>
    </lineage>
</organism>
<feature type="region of interest" description="Disordered" evidence="1">
    <location>
        <begin position="1"/>
        <end position="22"/>
    </location>
</feature>
<comment type="caution">
    <text evidence="2">The sequence shown here is derived from an EMBL/GenBank/DDBJ whole genome shotgun (WGS) entry which is preliminary data.</text>
</comment>